<proteinExistence type="predicted"/>
<reference evidence="2 3" key="1">
    <citation type="submission" date="2015-07" db="EMBL/GenBank/DDBJ databases">
        <authorList>
            <person name="Ju K.-S."/>
            <person name="Doroghazi J.R."/>
            <person name="Metcalf W.W."/>
        </authorList>
    </citation>
    <scope>NUCLEOTIDE SEQUENCE [LARGE SCALE GENOMIC DNA]</scope>
    <source>
        <strain evidence="2 3">NRRL B-3589</strain>
    </source>
</reference>
<protein>
    <recommendedName>
        <fullName evidence="4">Alpha/beta hydrolase</fullName>
    </recommendedName>
</protein>
<accession>A0ABR5IWD8</accession>
<organism evidence="2 3">
    <name type="scientific">Streptomyces varsoviensis</name>
    <dbReference type="NCBI Taxonomy" id="67373"/>
    <lineage>
        <taxon>Bacteria</taxon>
        <taxon>Bacillati</taxon>
        <taxon>Actinomycetota</taxon>
        <taxon>Actinomycetes</taxon>
        <taxon>Kitasatosporales</taxon>
        <taxon>Streptomycetaceae</taxon>
        <taxon>Streptomyces</taxon>
    </lineage>
</organism>
<feature type="compositionally biased region" description="Low complexity" evidence="1">
    <location>
        <begin position="45"/>
        <end position="86"/>
    </location>
</feature>
<dbReference type="SUPFAM" id="SSF53474">
    <property type="entry name" value="alpha/beta-Hydrolases"/>
    <property type="match status" value="1"/>
</dbReference>
<name>A0ABR5IWD8_9ACTN</name>
<dbReference type="InterPro" id="IPR029058">
    <property type="entry name" value="AB_hydrolase_fold"/>
</dbReference>
<dbReference type="Gene3D" id="3.40.50.1820">
    <property type="entry name" value="alpha/beta hydrolase"/>
    <property type="match status" value="1"/>
</dbReference>
<comment type="caution">
    <text evidence="2">The sequence shown here is derived from an EMBL/GenBank/DDBJ whole genome shotgun (WGS) entry which is preliminary data.</text>
</comment>
<keyword evidence="3" id="KW-1185">Reference proteome</keyword>
<gene>
    <name evidence="2" type="ORF">ADK38_36570</name>
</gene>
<dbReference type="Proteomes" id="UP000037020">
    <property type="component" value="Unassembled WGS sequence"/>
</dbReference>
<evidence type="ECO:0000256" key="1">
    <source>
        <dbReference type="SAM" id="MobiDB-lite"/>
    </source>
</evidence>
<evidence type="ECO:0008006" key="4">
    <source>
        <dbReference type="Google" id="ProtNLM"/>
    </source>
</evidence>
<feature type="non-terminal residue" evidence="2">
    <location>
        <position position="122"/>
    </location>
</feature>
<evidence type="ECO:0000313" key="2">
    <source>
        <dbReference type="EMBL" id="KOG85457.1"/>
    </source>
</evidence>
<dbReference type="EMBL" id="LGUT01003412">
    <property type="protein sequence ID" value="KOG85457.1"/>
    <property type="molecule type" value="Genomic_DNA"/>
</dbReference>
<sequence length="122" mass="11434">MPEQGTAPGHEHHTTPANGGAAGQKPANGSAAGHGVMAEGGGAAGRATGPVDGPVTTPATGPVDGPVTTPATGPATEPATGPAPVTGRLAVDGGTIAYEVAGAGPLIVLAHGMGDSRAAYRT</sequence>
<feature type="region of interest" description="Disordered" evidence="1">
    <location>
        <begin position="1"/>
        <end position="86"/>
    </location>
</feature>
<evidence type="ECO:0000313" key="3">
    <source>
        <dbReference type="Proteomes" id="UP000037020"/>
    </source>
</evidence>